<dbReference type="Pfam" id="PF10502">
    <property type="entry name" value="Peptidase_S26"/>
    <property type="match status" value="1"/>
</dbReference>
<evidence type="ECO:0000259" key="10">
    <source>
        <dbReference type="Pfam" id="PF10502"/>
    </source>
</evidence>
<comment type="catalytic activity">
    <reaction evidence="1 8">
        <text>Cleavage of hydrophobic, N-terminal signal or leader sequences from secreted and periplasmic proteins.</text>
        <dbReference type="EC" id="3.4.21.89"/>
    </reaction>
</comment>
<dbReference type="PROSITE" id="PS00761">
    <property type="entry name" value="SPASE_I_3"/>
    <property type="match status" value="1"/>
</dbReference>
<evidence type="ECO:0000256" key="6">
    <source>
        <dbReference type="ARBA" id="ARBA00022801"/>
    </source>
</evidence>
<evidence type="ECO:0000256" key="4">
    <source>
        <dbReference type="ARBA" id="ARBA00013208"/>
    </source>
</evidence>
<evidence type="ECO:0000256" key="2">
    <source>
        <dbReference type="ARBA" id="ARBA00004401"/>
    </source>
</evidence>
<keyword evidence="6 8" id="KW-0378">Hydrolase</keyword>
<comment type="subcellular location">
    <subcellularLocation>
        <location evidence="2">Cell membrane</location>
        <topology evidence="2">Single-pass type II membrane protein</topology>
    </subcellularLocation>
    <subcellularLocation>
        <location evidence="9">Membrane</location>
        <topology evidence="9">Single-pass type II membrane protein</topology>
    </subcellularLocation>
</comment>
<dbReference type="CDD" id="cd06530">
    <property type="entry name" value="S26_SPase_I"/>
    <property type="match status" value="1"/>
</dbReference>
<gene>
    <name evidence="11" type="ORF">EDD73_1166</name>
</gene>
<keyword evidence="5 8" id="KW-0645">Protease</keyword>
<dbReference type="InterPro" id="IPR000223">
    <property type="entry name" value="Pept_S26A_signal_pept_1"/>
</dbReference>
<keyword evidence="8" id="KW-1133">Transmembrane helix</keyword>
<dbReference type="InterPro" id="IPR019756">
    <property type="entry name" value="Pept_S26A_signal_pept_1_Ser-AS"/>
</dbReference>
<evidence type="ECO:0000313" key="11">
    <source>
        <dbReference type="EMBL" id="TCP63662.1"/>
    </source>
</evidence>
<dbReference type="SUPFAM" id="SSF51306">
    <property type="entry name" value="LexA/Signal peptidase"/>
    <property type="match status" value="1"/>
</dbReference>
<keyword evidence="12" id="KW-1185">Reference proteome</keyword>
<dbReference type="Gene3D" id="2.10.109.10">
    <property type="entry name" value="Umud Fragment, subunit A"/>
    <property type="match status" value="1"/>
</dbReference>
<dbReference type="NCBIfam" id="TIGR02227">
    <property type="entry name" value="sigpep_I_bact"/>
    <property type="match status" value="1"/>
</dbReference>
<evidence type="ECO:0000256" key="1">
    <source>
        <dbReference type="ARBA" id="ARBA00000677"/>
    </source>
</evidence>
<sequence length="189" mass="21573">MESLESQKEEIRGAAKKTAAKSTWRELAESILIALVLAFVIRFFLFQPFYIPSASMEPTLRPLDRIIVSKINYWFHPPAHSDIIVFKFPVDPSRDFVKRVIGVGGDTVEVRNNQLIRNGEVVAEPYLAPLQMKNFGPVKVPEGQYFVMGDNRNFSDDSRYWGFVPDENVIGKAVLLYWPIDRIQVVKGV</sequence>
<evidence type="ECO:0000256" key="7">
    <source>
        <dbReference type="PIRSR" id="PIRSR600223-1"/>
    </source>
</evidence>
<dbReference type="GO" id="GO:0004252">
    <property type="term" value="F:serine-type endopeptidase activity"/>
    <property type="evidence" value="ECO:0007669"/>
    <property type="project" value="InterPro"/>
</dbReference>
<dbReference type="Proteomes" id="UP000294813">
    <property type="component" value="Unassembled WGS sequence"/>
</dbReference>
<dbReference type="InterPro" id="IPR019757">
    <property type="entry name" value="Pept_S26A_signal_pept_1_Lys-AS"/>
</dbReference>
<name>A0A4R2RIN8_9FIRM</name>
<evidence type="ECO:0000256" key="3">
    <source>
        <dbReference type="ARBA" id="ARBA00009370"/>
    </source>
</evidence>
<dbReference type="GO" id="GO:0009003">
    <property type="term" value="F:signal peptidase activity"/>
    <property type="evidence" value="ECO:0007669"/>
    <property type="project" value="UniProtKB-EC"/>
</dbReference>
<dbReference type="PROSITE" id="PS00501">
    <property type="entry name" value="SPASE_I_1"/>
    <property type="match status" value="1"/>
</dbReference>
<keyword evidence="8" id="KW-0472">Membrane</keyword>
<dbReference type="InterPro" id="IPR036286">
    <property type="entry name" value="LexA/Signal_pep-like_sf"/>
</dbReference>
<dbReference type="AlphaFoldDB" id="A0A4R2RIN8"/>
<evidence type="ECO:0000256" key="5">
    <source>
        <dbReference type="ARBA" id="ARBA00022670"/>
    </source>
</evidence>
<dbReference type="InterPro" id="IPR019758">
    <property type="entry name" value="Pept_S26A_signal_pept_1_CS"/>
</dbReference>
<comment type="similarity">
    <text evidence="3 9">Belongs to the peptidase S26 family.</text>
</comment>
<dbReference type="EC" id="3.4.21.89" evidence="4 8"/>
<accession>A0A4R2RIN8</accession>
<dbReference type="RefSeq" id="WP_243116866.1">
    <property type="nucleotide sequence ID" value="NZ_JAOQNU010000015.1"/>
</dbReference>
<proteinExistence type="inferred from homology"/>
<reference evidence="11 12" key="1">
    <citation type="submission" date="2019-03" db="EMBL/GenBank/DDBJ databases">
        <title>Genomic Encyclopedia of Type Strains, Phase IV (KMG-IV): sequencing the most valuable type-strain genomes for metagenomic binning, comparative biology and taxonomic classification.</title>
        <authorList>
            <person name="Goeker M."/>
        </authorList>
    </citation>
    <scope>NUCLEOTIDE SEQUENCE [LARGE SCALE GENOMIC DNA]</scope>
    <source>
        <strain evidence="11 12">DSM 11170</strain>
    </source>
</reference>
<dbReference type="PROSITE" id="PS00760">
    <property type="entry name" value="SPASE_I_2"/>
    <property type="match status" value="1"/>
</dbReference>
<dbReference type="GO" id="GO:0005886">
    <property type="term" value="C:plasma membrane"/>
    <property type="evidence" value="ECO:0007669"/>
    <property type="project" value="UniProtKB-SubCell"/>
</dbReference>
<evidence type="ECO:0000256" key="9">
    <source>
        <dbReference type="RuleBase" id="RU362042"/>
    </source>
</evidence>
<dbReference type="EMBL" id="SLXT01000016">
    <property type="protein sequence ID" value="TCP63662.1"/>
    <property type="molecule type" value="Genomic_DNA"/>
</dbReference>
<feature type="active site" evidence="7">
    <location>
        <position position="98"/>
    </location>
</feature>
<feature type="domain" description="Peptidase S26" evidence="10">
    <location>
        <begin position="24"/>
        <end position="178"/>
    </location>
</feature>
<keyword evidence="8" id="KW-0812">Transmembrane</keyword>
<organism evidence="11 12">
    <name type="scientific">Heliophilum fasciatum</name>
    <dbReference type="NCBI Taxonomy" id="35700"/>
    <lineage>
        <taxon>Bacteria</taxon>
        <taxon>Bacillati</taxon>
        <taxon>Bacillota</taxon>
        <taxon>Clostridia</taxon>
        <taxon>Eubacteriales</taxon>
        <taxon>Heliobacteriaceae</taxon>
        <taxon>Heliophilum</taxon>
    </lineage>
</organism>
<evidence type="ECO:0000313" key="12">
    <source>
        <dbReference type="Proteomes" id="UP000294813"/>
    </source>
</evidence>
<dbReference type="PANTHER" id="PTHR43390:SF1">
    <property type="entry name" value="CHLOROPLAST PROCESSING PEPTIDASE"/>
    <property type="match status" value="1"/>
</dbReference>
<dbReference type="InterPro" id="IPR019533">
    <property type="entry name" value="Peptidase_S26"/>
</dbReference>
<comment type="caution">
    <text evidence="11">The sequence shown here is derived from an EMBL/GenBank/DDBJ whole genome shotgun (WGS) entry which is preliminary data.</text>
</comment>
<feature type="active site" evidence="7">
    <location>
        <position position="55"/>
    </location>
</feature>
<feature type="transmembrane region" description="Helical" evidence="8">
    <location>
        <begin position="31"/>
        <end position="51"/>
    </location>
</feature>
<dbReference type="PANTHER" id="PTHR43390">
    <property type="entry name" value="SIGNAL PEPTIDASE I"/>
    <property type="match status" value="1"/>
</dbReference>
<protein>
    <recommendedName>
        <fullName evidence="4 8">Signal peptidase I</fullName>
        <ecNumber evidence="4 8">3.4.21.89</ecNumber>
    </recommendedName>
</protein>
<dbReference type="GO" id="GO:0006465">
    <property type="term" value="P:signal peptide processing"/>
    <property type="evidence" value="ECO:0007669"/>
    <property type="project" value="InterPro"/>
</dbReference>
<dbReference type="PRINTS" id="PR00727">
    <property type="entry name" value="LEADERPTASE"/>
</dbReference>
<evidence type="ECO:0000256" key="8">
    <source>
        <dbReference type="RuleBase" id="RU003993"/>
    </source>
</evidence>